<dbReference type="Proteomes" id="UP001154282">
    <property type="component" value="Unassembled WGS sequence"/>
</dbReference>
<dbReference type="AlphaFoldDB" id="A0AAV0KHB7"/>
<dbReference type="Pfam" id="PF03999">
    <property type="entry name" value="MAP65_ASE1"/>
    <property type="match status" value="1"/>
</dbReference>
<proteinExistence type="inferred from homology"/>
<dbReference type="GO" id="GO:0008017">
    <property type="term" value="F:microtubule binding"/>
    <property type="evidence" value="ECO:0007669"/>
    <property type="project" value="InterPro"/>
</dbReference>
<dbReference type="GO" id="GO:0000226">
    <property type="term" value="P:microtubule cytoskeleton organization"/>
    <property type="evidence" value="ECO:0007669"/>
    <property type="project" value="InterPro"/>
</dbReference>
<comment type="similarity">
    <text evidence="2">Belongs to the MAP65/ASE1 family.</text>
</comment>
<evidence type="ECO:0000256" key="4">
    <source>
        <dbReference type="ARBA" id="ARBA00023212"/>
    </source>
</evidence>
<keyword evidence="4" id="KW-0963">Cytoplasm</keyword>
<evidence type="ECO:0000256" key="3">
    <source>
        <dbReference type="ARBA" id="ARBA00022701"/>
    </source>
</evidence>
<comment type="caution">
    <text evidence="5">The sequence shown here is derived from an EMBL/GenBank/DDBJ whole genome shotgun (WGS) entry which is preliminary data.</text>
</comment>
<evidence type="ECO:0000313" key="6">
    <source>
        <dbReference type="Proteomes" id="UP001154282"/>
    </source>
</evidence>
<dbReference type="EMBL" id="CAMGYJ010000005">
    <property type="protein sequence ID" value="CAI0421097.1"/>
    <property type="molecule type" value="Genomic_DNA"/>
</dbReference>
<dbReference type="InterPro" id="IPR007145">
    <property type="entry name" value="MAP65_Ase1_PRC1"/>
</dbReference>
<protein>
    <submittedName>
        <fullName evidence="5">Uncharacterized protein</fullName>
    </submittedName>
</protein>
<gene>
    <name evidence="5" type="ORF">LITE_LOCUS18628</name>
</gene>
<dbReference type="PANTHER" id="PTHR19321">
    <property type="entry name" value="PROTEIN REGULATOR OF CYTOKINESIS 1 PRC1-RELATED"/>
    <property type="match status" value="1"/>
</dbReference>
<sequence>MATFPALVSPSRTTCASLRRQLQVIWDEIGEEDGDKDMMLQELEQQCLDIYRRKVDSSRKHKAELAQSLADGETEIADLVSALGETASFPQRVKGSLKQQLSALKPALQDLRQRKQARMIEFHETQLQIAQICAEIEGNDINTVHPTIDECDSTLKRLGELKSHLKELQTEKALKLNTSLNCHIFCSRSLSSCSLSFCV</sequence>
<organism evidence="5 6">
    <name type="scientific">Linum tenue</name>
    <dbReference type="NCBI Taxonomy" id="586396"/>
    <lineage>
        <taxon>Eukaryota</taxon>
        <taxon>Viridiplantae</taxon>
        <taxon>Streptophyta</taxon>
        <taxon>Embryophyta</taxon>
        <taxon>Tracheophyta</taxon>
        <taxon>Spermatophyta</taxon>
        <taxon>Magnoliopsida</taxon>
        <taxon>eudicotyledons</taxon>
        <taxon>Gunneridae</taxon>
        <taxon>Pentapetalae</taxon>
        <taxon>rosids</taxon>
        <taxon>fabids</taxon>
        <taxon>Malpighiales</taxon>
        <taxon>Linaceae</taxon>
        <taxon>Linum</taxon>
    </lineage>
</organism>
<dbReference type="PANTHER" id="PTHR19321:SF4">
    <property type="entry name" value="65-KDA MICROTUBULE-ASSOCIATED PROTEIN 5"/>
    <property type="match status" value="1"/>
</dbReference>
<evidence type="ECO:0000313" key="5">
    <source>
        <dbReference type="EMBL" id="CAI0421097.1"/>
    </source>
</evidence>
<keyword evidence="6" id="KW-1185">Reference proteome</keyword>
<dbReference type="GO" id="GO:0005819">
    <property type="term" value="C:spindle"/>
    <property type="evidence" value="ECO:0007669"/>
    <property type="project" value="TreeGrafter"/>
</dbReference>
<name>A0AAV0KHB7_9ROSI</name>
<accession>A0AAV0KHB7</accession>
<evidence type="ECO:0000256" key="2">
    <source>
        <dbReference type="ARBA" id="ARBA00006187"/>
    </source>
</evidence>
<evidence type="ECO:0000256" key="1">
    <source>
        <dbReference type="ARBA" id="ARBA00004245"/>
    </source>
</evidence>
<reference evidence="5" key="1">
    <citation type="submission" date="2022-08" db="EMBL/GenBank/DDBJ databases">
        <authorList>
            <person name="Gutierrez-Valencia J."/>
        </authorList>
    </citation>
    <scope>NUCLEOTIDE SEQUENCE</scope>
</reference>
<dbReference type="GO" id="GO:0005874">
    <property type="term" value="C:microtubule"/>
    <property type="evidence" value="ECO:0007669"/>
    <property type="project" value="UniProtKB-KW"/>
</dbReference>
<keyword evidence="3" id="KW-0493">Microtubule</keyword>
<comment type="subcellular location">
    <subcellularLocation>
        <location evidence="1">Cytoplasm</location>
        <location evidence="1">Cytoskeleton</location>
    </subcellularLocation>
</comment>
<dbReference type="GO" id="GO:0005737">
    <property type="term" value="C:cytoplasm"/>
    <property type="evidence" value="ECO:0007669"/>
    <property type="project" value="TreeGrafter"/>
</dbReference>
<keyword evidence="4" id="KW-0206">Cytoskeleton</keyword>